<organism evidence="2 3">
    <name type="scientific">Cohnella cellulosilytica</name>
    <dbReference type="NCBI Taxonomy" id="986710"/>
    <lineage>
        <taxon>Bacteria</taxon>
        <taxon>Bacillati</taxon>
        <taxon>Bacillota</taxon>
        <taxon>Bacilli</taxon>
        <taxon>Bacillales</taxon>
        <taxon>Paenibacillaceae</taxon>
        <taxon>Cohnella</taxon>
    </lineage>
</organism>
<proteinExistence type="predicted"/>
<evidence type="ECO:0000256" key="1">
    <source>
        <dbReference type="SAM" id="SignalP"/>
    </source>
</evidence>
<evidence type="ECO:0008006" key="4">
    <source>
        <dbReference type="Google" id="ProtNLM"/>
    </source>
</evidence>
<accession>A0ABW2F778</accession>
<feature type="signal peptide" evidence="1">
    <location>
        <begin position="1"/>
        <end position="25"/>
    </location>
</feature>
<name>A0ABW2F778_9BACL</name>
<dbReference type="PROSITE" id="PS51257">
    <property type="entry name" value="PROKAR_LIPOPROTEIN"/>
    <property type="match status" value="1"/>
</dbReference>
<sequence>MWKRIRLCAAICGAGALLAMMAGCAGRTDRLPADQAFALSASALSGTDSYGFKGELAMFNPWGAMETKAAFEGEVNRHGNLKLNWTTTDKGKAAADLPAEGQSGAGYRPLSLLEPLGSATSSIVYADSPSAGEPVRIRIRLDEDAAKRRIADGLREELADMKADKRLYAKDPQETRSSLEAADRRLEAALATLKVDTVVIWTANPKNWFPVRMAEETELTYEWEGKSYSEKRTSETNFLAKE</sequence>
<evidence type="ECO:0000313" key="3">
    <source>
        <dbReference type="Proteomes" id="UP001596378"/>
    </source>
</evidence>
<reference evidence="3" key="1">
    <citation type="journal article" date="2019" name="Int. J. Syst. Evol. Microbiol.">
        <title>The Global Catalogue of Microorganisms (GCM) 10K type strain sequencing project: providing services to taxonomists for standard genome sequencing and annotation.</title>
        <authorList>
            <consortium name="The Broad Institute Genomics Platform"/>
            <consortium name="The Broad Institute Genome Sequencing Center for Infectious Disease"/>
            <person name="Wu L."/>
            <person name="Ma J."/>
        </authorList>
    </citation>
    <scope>NUCLEOTIDE SEQUENCE [LARGE SCALE GENOMIC DNA]</scope>
    <source>
        <strain evidence="3">KCTC 12907</strain>
    </source>
</reference>
<keyword evidence="3" id="KW-1185">Reference proteome</keyword>
<dbReference type="RefSeq" id="WP_378053920.1">
    <property type="nucleotide sequence ID" value="NZ_JBHMDN010000079.1"/>
</dbReference>
<dbReference type="Proteomes" id="UP001596378">
    <property type="component" value="Unassembled WGS sequence"/>
</dbReference>
<evidence type="ECO:0000313" key="2">
    <source>
        <dbReference type="EMBL" id="MFC7149060.1"/>
    </source>
</evidence>
<keyword evidence="1" id="KW-0732">Signal</keyword>
<gene>
    <name evidence="2" type="ORF">ACFQMJ_11015</name>
</gene>
<protein>
    <recommendedName>
        <fullName evidence="4">Lipoprotein</fullName>
    </recommendedName>
</protein>
<feature type="chain" id="PRO_5046360912" description="Lipoprotein" evidence="1">
    <location>
        <begin position="26"/>
        <end position="242"/>
    </location>
</feature>
<dbReference type="EMBL" id="JBHTAI010000006">
    <property type="protein sequence ID" value="MFC7149060.1"/>
    <property type="molecule type" value="Genomic_DNA"/>
</dbReference>
<comment type="caution">
    <text evidence="2">The sequence shown here is derived from an EMBL/GenBank/DDBJ whole genome shotgun (WGS) entry which is preliminary data.</text>
</comment>